<keyword evidence="4" id="KW-1185">Reference proteome</keyword>
<protein>
    <submittedName>
        <fullName evidence="3">Glycosyltransferase involved in cell wall biosynthesis</fullName>
    </submittedName>
</protein>
<proteinExistence type="predicted"/>
<gene>
    <name evidence="3" type="ORF">EV668_1246</name>
</gene>
<dbReference type="EMBL" id="SNZR01000011">
    <property type="protein sequence ID" value="TDR93977.1"/>
    <property type="molecule type" value="Genomic_DNA"/>
</dbReference>
<evidence type="ECO:0000256" key="1">
    <source>
        <dbReference type="SAM" id="MobiDB-lite"/>
    </source>
</evidence>
<feature type="compositionally biased region" description="Basic and acidic residues" evidence="1">
    <location>
        <begin position="420"/>
        <end position="430"/>
    </location>
</feature>
<dbReference type="SUPFAM" id="SSF53756">
    <property type="entry name" value="UDP-Glycosyltransferase/glycogen phosphorylase"/>
    <property type="match status" value="1"/>
</dbReference>
<name>A0A4R7CB51_9HYPH</name>
<dbReference type="Gene3D" id="3.40.50.2000">
    <property type="entry name" value="Glycogen Phosphorylase B"/>
    <property type="match status" value="2"/>
</dbReference>
<dbReference type="InterPro" id="IPR001296">
    <property type="entry name" value="Glyco_trans_1"/>
</dbReference>
<sequence length="430" mass="46945">MVSGPGRVAVVVKGYPRLSETFVAQELLGLERRGIPLEIWSLRQPTDRVLHPMHKAIRAPVRYLPEYLYEAPFRVLKGLLAAVRRPGFGRLLRVFAADLRRDPTPNRLRRLGQAAVLARELDPAIGHLYVHFLHTPGSVTRYAAILTGLPWSFSAHAKDIWTTPDWEKREKMAEAEWGVTCTRHALAHLQTLAPEPERVSLLYHGLDLDRFPAPPESRPTRDGSDPADPIRILAVGRAVEKKGFDDLIAALAVLPPDLHWTLAHCGGGPLLDTLKAKAKAAGIGPRIAFMGTRAQPDIVNLMREADIFALPSREAEDGDRDGLPNVLMEAASQDLAILSTRLPGILEFVRPDAEAELVPPGDWEPLSNALNLLIRDPARREALGRAAGRRLRAEFSAAGGLDRLAVRFGGAGSEGAEEDTGARRADAAGG</sequence>
<dbReference type="GO" id="GO:0016757">
    <property type="term" value="F:glycosyltransferase activity"/>
    <property type="evidence" value="ECO:0007669"/>
    <property type="project" value="InterPro"/>
</dbReference>
<dbReference type="Pfam" id="PF00534">
    <property type="entry name" value="Glycos_transf_1"/>
    <property type="match status" value="1"/>
</dbReference>
<dbReference type="CDD" id="cd03801">
    <property type="entry name" value="GT4_PimA-like"/>
    <property type="match status" value="1"/>
</dbReference>
<comment type="caution">
    <text evidence="3">The sequence shown here is derived from an EMBL/GenBank/DDBJ whole genome shotgun (WGS) entry which is preliminary data.</text>
</comment>
<accession>A0A4R7CB51</accession>
<dbReference type="AlphaFoldDB" id="A0A4R7CB51"/>
<reference evidence="3 4" key="1">
    <citation type="submission" date="2019-03" db="EMBL/GenBank/DDBJ databases">
        <title>Genomic Encyclopedia of Type Strains, Phase IV (KMG-IV): sequencing the most valuable type-strain genomes for metagenomic binning, comparative biology and taxonomic classification.</title>
        <authorList>
            <person name="Goeker M."/>
        </authorList>
    </citation>
    <scope>NUCLEOTIDE SEQUENCE [LARGE SCALE GENOMIC DNA]</scope>
    <source>
        <strain evidence="3 4">DSM 25903</strain>
    </source>
</reference>
<feature type="domain" description="Glycosyl transferase family 1" evidence="2">
    <location>
        <begin position="227"/>
        <end position="387"/>
    </location>
</feature>
<dbReference type="Proteomes" id="UP000295122">
    <property type="component" value="Unassembled WGS sequence"/>
</dbReference>
<dbReference type="PANTHER" id="PTHR12526:SF636">
    <property type="entry name" value="BLL3647 PROTEIN"/>
    <property type="match status" value="1"/>
</dbReference>
<evidence type="ECO:0000259" key="2">
    <source>
        <dbReference type="Pfam" id="PF00534"/>
    </source>
</evidence>
<dbReference type="OrthoDB" id="9790710at2"/>
<feature type="region of interest" description="Disordered" evidence="1">
    <location>
        <begin position="410"/>
        <end position="430"/>
    </location>
</feature>
<dbReference type="RefSeq" id="WP_133768927.1">
    <property type="nucleotide sequence ID" value="NZ_SNZR01000011.1"/>
</dbReference>
<evidence type="ECO:0000313" key="4">
    <source>
        <dbReference type="Proteomes" id="UP000295122"/>
    </source>
</evidence>
<keyword evidence="3" id="KW-0808">Transferase</keyword>
<dbReference type="PANTHER" id="PTHR12526">
    <property type="entry name" value="GLYCOSYLTRANSFERASE"/>
    <property type="match status" value="1"/>
</dbReference>
<evidence type="ECO:0000313" key="3">
    <source>
        <dbReference type="EMBL" id="TDR93977.1"/>
    </source>
</evidence>
<organism evidence="3 4">
    <name type="scientific">Enterovirga rhinocerotis</name>
    <dbReference type="NCBI Taxonomy" id="1339210"/>
    <lineage>
        <taxon>Bacteria</taxon>
        <taxon>Pseudomonadati</taxon>
        <taxon>Pseudomonadota</taxon>
        <taxon>Alphaproteobacteria</taxon>
        <taxon>Hyphomicrobiales</taxon>
        <taxon>Methylobacteriaceae</taxon>
        <taxon>Enterovirga</taxon>
    </lineage>
</organism>